<evidence type="ECO:0000313" key="1">
    <source>
        <dbReference type="EMBL" id="CAA2143728.1"/>
    </source>
</evidence>
<dbReference type="Pfam" id="PF05015">
    <property type="entry name" value="HigB-like_toxin"/>
    <property type="match status" value="1"/>
</dbReference>
<gene>
    <name evidence="1" type="primary">higB</name>
    <name evidence="1" type="ORF">MBLL_02975</name>
</gene>
<sequence length="94" mass="10691">MIKSFRSRALKRFWGKGDASGLRPDWVKKITRQLDLLDQAVRPEDMDVVSYGFHALTGDRAGRFSVTVSRNWRLTFGFDGPDAVDVDVEDYHGS</sequence>
<dbReference type="EC" id="3.1.-.-" evidence="1"/>
<proteinExistence type="predicted"/>
<dbReference type="PANTHER" id="PTHR40266">
    <property type="entry name" value="TOXIN HIGB-1"/>
    <property type="match status" value="1"/>
</dbReference>
<dbReference type="Gene3D" id="3.30.2310.20">
    <property type="entry name" value="RelE-like"/>
    <property type="match status" value="1"/>
</dbReference>
<dbReference type="AlphaFoldDB" id="A0A679KGD6"/>
<accession>A0A679KGD6</accession>
<dbReference type="PANTHER" id="PTHR40266:SF2">
    <property type="entry name" value="TOXIN HIGB-1"/>
    <property type="match status" value="1"/>
</dbReference>
<keyword evidence="1" id="KW-0378">Hydrolase</keyword>
<dbReference type="SUPFAM" id="SSF143011">
    <property type="entry name" value="RelE-like"/>
    <property type="match status" value="1"/>
</dbReference>
<dbReference type="InterPro" id="IPR035093">
    <property type="entry name" value="RelE/ParE_toxin_dom_sf"/>
</dbReference>
<reference evidence="1" key="1">
    <citation type="submission" date="2019-12" db="EMBL/GenBank/DDBJ databases">
        <authorList>
            <person name="Cremers G."/>
        </authorList>
    </citation>
    <scope>NUCLEOTIDE SEQUENCE</scope>
    <source>
        <strain evidence="1">Mbul2</strain>
    </source>
</reference>
<dbReference type="GO" id="GO:0016787">
    <property type="term" value="F:hydrolase activity"/>
    <property type="evidence" value="ECO:0007669"/>
    <property type="project" value="UniProtKB-KW"/>
</dbReference>
<dbReference type="RefSeq" id="WP_339162044.1">
    <property type="nucleotide sequence ID" value="NZ_LR743511.1"/>
</dbReference>
<name>A0A679KGD6_9HYPH</name>
<organism evidence="1">
    <name type="scientific">Methylobacterium bullatum</name>
    <dbReference type="NCBI Taxonomy" id="570505"/>
    <lineage>
        <taxon>Bacteria</taxon>
        <taxon>Pseudomonadati</taxon>
        <taxon>Pseudomonadota</taxon>
        <taxon>Alphaproteobacteria</taxon>
        <taxon>Hyphomicrobiales</taxon>
        <taxon>Methylobacteriaceae</taxon>
        <taxon>Methylobacterium</taxon>
    </lineage>
</organism>
<dbReference type="EMBL" id="LR743511">
    <property type="protein sequence ID" value="CAA2143728.1"/>
    <property type="molecule type" value="Genomic_DNA"/>
</dbReference>
<protein>
    <submittedName>
        <fullName evidence="1">Endoribonuclease HigB</fullName>
        <ecNumber evidence="1">3.1.-.-</ecNumber>
    </submittedName>
</protein>
<dbReference type="InterPro" id="IPR007711">
    <property type="entry name" value="HigB-1"/>
</dbReference>